<dbReference type="Proteomes" id="UP000295023">
    <property type="component" value="Unassembled WGS sequence"/>
</dbReference>
<dbReference type="AlphaFoldDB" id="A0A4R4DQC4"/>
<keyword evidence="2" id="KW-1185">Reference proteome</keyword>
<evidence type="ECO:0000313" key="1">
    <source>
        <dbReference type="EMBL" id="TCZ63283.1"/>
    </source>
</evidence>
<organism evidence="1 2">
    <name type="scientific">Roseicella aquatilis</name>
    <dbReference type="NCBI Taxonomy" id="2527868"/>
    <lineage>
        <taxon>Bacteria</taxon>
        <taxon>Pseudomonadati</taxon>
        <taxon>Pseudomonadota</taxon>
        <taxon>Alphaproteobacteria</taxon>
        <taxon>Acetobacterales</taxon>
        <taxon>Roseomonadaceae</taxon>
        <taxon>Roseicella</taxon>
    </lineage>
</organism>
<sequence length="228" mass="22916">MSESWRPALVRPRPPVVFEPVLPGPPSAAAASPVLAFALRDFDAPPPPPAPDPEAVAAEAMQARLAAAREAGFAEGEATTREAMAAGLAAREAAALERIAAAMAEGAAQARAAAGEAAEVLARTLLAALDAALPEAAARLAPDVAARLAAELRPLLEDGFAVTLRVAPGATAAAAARIGDPRLTIAEDAALPPGDARAAWRGGGALVSLAARRQAVAALLQSFDLQEA</sequence>
<name>A0A4R4DQC4_9PROT</name>
<dbReference type="RefSeq" id="WP_132288276.1">
    <property type="nucleotide sequence ID" value="NZ_SKBM01000008.1"/>
</dbReference>
<dbReference type="EMBL" id="SKBM01000008">
    <property type="protein sequence ID" value="TCZ63283.1"/>
    <property type="molecule type" value="Genomic_DNA"/>
</dbReference>
<comment type="caution">
    <text evidence="1">The sequence shown here is derived from an EMBL/GenBank/DDBJ whole genome shotgun (WGS) entry which is preliminary data.</text>
</comment>
<accession>A0A4R4DQC4</accession>
<evidence type="ECO:0000313" key="2">
    <source>
        <dbReference type="Proteomes" id="UP000295023"/>
    </source>
</evidence>
<reference evidence="1 2" key="1">
    <citation type="submission" date="2019-03" db="EMBL/GenBank/DDBJ databases">
        <title>Paracraurococcus aquatilis NE82 genome sequence.</title>
        <authorList>
            <person name="Zhao Y."/>
            <person name="Du Z."/>
        </authorList>
    </citation>
    <scope>NUCLEOTIDE SEQUENCE [LARGE SCALE GENOMIC DNA]</scope>
    <source>
        <strain evidence="1 2">NE82</strain>
    </source>
</reference>
<evidence type="ECO:0008006" key="3">
    <source>
        <dbReference type="Google" id="ProtNLM"/>
    </source>
</evidence>
<gene>
    <name evidence="1" type="ORF">EXY23_10685</name>
</gene>
<protein>
    <recommendedName>
        <fullName evidence="3">Flagellar assembly protein FliH/Type III secretion system HrpE domain-containing protein</fullName>
    </recommendedName>
</protein>
<proteinExistence type="predicted"/>